<dbReference type="AlphaFoldDB" id="A0A2A6BPL8"/>
<gene>
    <name evidence="1" type="primary">WBGene00090251</name>
</gene>
<reference evidence="2" key="1">
    <citation type="journal article" date="2008" name="Nat. Genet.">
        <title>The Pristionchus pacificus genome provides a unique perspective on nematode lifestyle and parasitism.</title>
        <authorList>
            <person name="Dieterich C."/>
            <person name="Clifton S.W."/>
            <person name="Schuster L.N."/>
            <person name="Chinwalla A."/>
            <person name="Delehaunty K."/>
            <person name="Dinkelacker I."/>
            <person name="Fulton L."/>
            <person name="Fulton R."/>
            <person name="Godfrey J."/>
            <person name="Minx P."/>
            <person name="Mitreva M."/>
            <person name="Roeseler W."/>
            <person name="Tian H."/>
            <person name="Witte H."/>
            <person name="Yang S.P."/>
            <person name="Wilson R.K."/>
            <person name="Sommer R.J."/>
        </authorList>
    </citation>
    <scope>NUCLEOTIDE SEQUENCE [LARGE SCALE GENOMIC DNA]</scope>
    <source>
        <strain evidence="2">PS312</strain>
    </source>
</reference>
<evidence type="ECO:0000313" key="1">
    <source>
        <dbReference type="EnsemblMetazoa" id="PPA00697.1"/>
    </source>
</evidence>
<protein>
    <submittedName>
        <fullName evidence="1">Uncharacterized protein</fullName>
    </submittedName>
</protein>
<organism evidence="1 2">
    <name type="scientific">Pristionchus pacificus</name>
    <name type="common">Parasitic nematode worm</name>
    <dbReference type="NCBI Taxonomy" id="54126"/>
    <lineage>
        <taxon>Eukaryota</taxon>
        <taxon>Metazoa</taxon>
        <taxon>Ecdysozoa</taxon>
        <taxon>Nematoda</taxon>
        <taxon>Chromadorea</taxon>
        <taxon>Rhabditida</taxon>
        <taxon>Rhabditina</taxon>
        <taxon>Diplogasteromorpha</taxon>
        <taxon>Diplogasteroidea</taxon>
        <taxon>Neodiplogasteridae</taxon>
        <taxon>Pristionchus</taxon>
    </lineage>
</organism>
<sequence>MELSTLRNRNERQLNSSDEMLLHFQKESPVGLSIYKKLNAFVDGKMKEYRFGQEAIAFIKSLERTQLFFAAWGYNELAGRYVAGTEREGKVLIRKAVSAYLALSETAKNDLEKMWCIRTFYQTLTFLEATGNIRIMREILRD</sequence>
<accession>A0A2A6BPL8</accession>
<reference evidence="1" key="2">
    <citation type="submission" date="2022-06" db="UniProtKB">
        <authorList>
            <consortium name="EnsemblMetazoa"/>
        </authorList>
    </citation>
    <scope>IDENTIFICATION</scope>
    <source>
        <strain evidence="1">PS312</strain>
    </source>
</reference>
<evidence type="ECO:0000313" key="2">
    <source>
        <dbReference type="Proteomes" id="UP000005239"/>
    </source>
</evidence>
<accession>A0A8R1U3C9</accession>
<dbReference type="EnsemblMetazoa" id="PPA00697.1">
    <property type="protein sequence ID" value="PPA00697.1"/>
    <property type="gene ID" value="WBGene00090251"/>
</dbReference>
<proteinExistence type="predicted"/>
<dbReference type="Proteomes" id="UP000005239">
    <property type="component" value="Unassembled WGS sequence"/>
</dbReference>
<name>A0A2A6BPL8_PRIPA</name>
<keyword evidence="2" id="KW-1185">Reference proteome</keyword>